<keyword evidence="18" id="KW-1185">Reference proteome</keyword>
<evidence type="ECO:0000256" key="13">
    <source>
        <dbReference type="ARBA" id="ARBA00023136"/>
    </source>
</evidence>
<feature type="transmembrane region" description="Helical" evidence="14">
    <location>
        <begin position="12"/>
        <end position="32"/>
    </location>
</feature>
<keyword evidence="9 17" id="KW-0418">Kinase</keyword>
<dbReference type="SMART" id="SM00387">
    <property type="entry name" value="HATPase_c"/>
    <property type="match status" value="1"/>
</dbReference>
<evidence type="ECO:0000259" key="15">
    <source>
        <dbReference type="PROSITE" id="PS50109"/>
    </source>
</evidence>
<organism evidence="17 18">
    <name type="scientific">Hydrogeniiclostridium mannosilyticum</name>
    <dbReference type="NCBI Taxonomy" id="2764322"/>
    <lineage>
        <taxon>Bacteria</taxon>
        <taxon>Bacillati</taxon>
        <taxon>Bacillota</taxon>
        <taxon>Clostridia</taxon>
        <taxon>Eubacteriales</taxon>
        <taxon>Acutalibacteraceae</taxon>
        <taxon>Hydrogeniiclostridium</taxon>
    </lineage>
</organism>
<keyword evidence="7 14" id="KW-0812">Transmembrane</keyword>
<dbReference type="FunFam" id="3.30.565.10:FF:000006">
    <property type="entry name" value="Sensor histidine kinase WalK"/>
    <property type="match status" value="1"/>
</dbReference>
<comment type="caution">
    <text evidence="17">The sequence shown here is derived from an EMBL/GenBank/DDBJ whole genome shotgun (WGS) entry which is preliminary data.</text>
</comment>
<dbReference type="PANTHER" id="PTHR45528:SF1">
    <property type="entry name" value="SENSOR HISTIDINE KINASE CPXA"/>
    <property type="match status" value="1"/>
</dbReference>
<evidence type="ECO:0000256" key="1">
    <source>
        <dbReference type="ARBA" id="ARBA00000085"/>
    </source>
</evidence>
<dbReference type="InterPro" id="IPR005467">
    <property type="entry name" value="His_kinase_dom"/>
</dbReference>
<dbReference type="InterPro" id="IPR003594">
    <property type="entry name" value="HATPase_dom"/>
</dbReference>
<evidence type="ECO:0000256" key="12">
    <source>
        <dbReference type="ARBA" id="ARBA00023012"/>
    </source>
</evidence>
<feature type="domain" description="HAMP" evidence="16">
    <location>
        <begin position="207"/>
        <end position="259"/>
    </location>
</feature>
<dbReference type="InterPro" id="IPR050398">
    <property type="entry name" value="HssS/ArlS-like"/>
</dbReference>
<dbReference type="Pfam" id="PF02518">
    <property type="entry name" value="HATPase_c"/>
    <property type="match status" value="1"/>
</dbReference>
<feature type="transmembrane region" description="Helical" evidence="14">
    <location>
        <begin position="183"/>
        <end position="206"/>
    </location>
</feature>
<dbReference type="CDD" id="cd00082">
    <property type="entry name" value="HisKA"/>
    <property type="match status" value="1"/>
</dbReference>
<evidence type="ECO:0000256" key="11">
    <source>
        <dbReference type="ARBA" id="ARBA00022989"/>
    </source>
</evidence>
<keyword evidence="4" id="KW-1003">Cell membrane</keyword>
<comment type="subcellular location">
    <subcellularLocation>
        <location evidence="2">Cell membrane</location>
        <topology evidence="2">Multi-pass membrane protein</topology>
    </subcellularLocation>
</comment>
<dbReference type="InterPro" id="IPR003660">
    <property type="entry name" value="HAMP_dom"/>
</dbReference>
<name>A0A328UFM4_9FIRM</name>
<dbReference type="PRINTS" id="PR00344">
    <property type="entry name" value="BCTRLSENSOR"/>
</dbReference>
<gene>
    <name evidence="17" type="ORF">DPQ25_06120</name>
</gene>
<dbReference type="EMBL" id="QLYR01000002">
    <property type="protein sequence ID" value="RAQ29861.1"/>
    <property type="molecule type" value="Genomic_DNA"/>
</dbReference>
<evidence type="ECO:0000256" key="5">
    <source>
        <dbReference type="ARBA" id="ARBA00022553"/>
    </source>
</evidence>
<dbReference type="Gene3D" id="6.10.340.10">
    <property type="match status" value="1"/>
</dbReference>
<keyword evidence="10" id="KW-0067">ATP-binding</keyword>
<keyword evidence="13 14" id="KW-0472">Membrane</keyword>
<evidence type="ECO:0000256" key="7">
    <source>
        <dbReference type="ARBA" id="ARBA00022692"/>
    </source>
</evidence>
<dbReference type="AlphaFoldDB" id="A0A328UFM4"/>
<keyword evidence="6" id="KW-0808">Transferase</keyword>
<dbReference type="InterPro" id="IPR036097">
    <property type="entry name" value="HisK_dim/P_sf"/>
</dbReference>
<dbReference type="CDD" id="cd06225">
    <property type="entry name" value="HAMP"/>
    <property type="match status" value="1"/>
</dbReference>
<evidence type="ECO:0000259" key="16">
    <source>
        <dbReference type="PROSITE" id="PS50885"/>
    </source>
</evidence>
<evidence type="ECO:0000256" key="4">
    <source>
        <dbReference type="ARBA" id="ARBA00022475"/>
    </source>
</evidence>
<dbReference type="FunFam" id="1.10.287.130:FF:000001">
    <property type="entry name" value="Two-component sensor histidine kinase"/>
    <property type="match status" value="1"/>
</dbReference>
<dbReference type="Gene3D" id="1.10.287.130">
    <property type="match status" value="1"/>
</dbReference>
<keyword evidence="11 14" id="KW-1133">Transmembrane helix</keyword>
<feature type="domain" description="Histidine kinase" evidence="15">
    <location>
        <begin position="267"/>
        <end position="484"/>
    </location>
</feature>
<dbReference type="SUPFAM" id="SSF55874">
    <property type="entry name" value="ATPase domain of HSP90 chaperone/DNA topoisomerase II/histidine kinase"/>
    <property type="match status" value="1"/>
</dbReference>
<evidence type="ECO:0000256" key="2">
    <source>
        <dbReference type="ARBA" id="ARBA00004651"/>
    </source>
</evidence>
<dbReference type="PROSITE" id="PS50885">
    <property type="entry name" value="HAMP"/>
    <property type="match status" value="1"/>
</dbReference>
<dbReference type="SMART" id="SM00388">
    <property type="entry name" value="HisKA"/>
    <property type="match status" value="1"/>
</dbReference>
<dbReference type="PROSITE" id="PS50109">
    <property type="entry name" value="HIS_KIN"/>
    <property type="match status" value="1"/>
</dbReference>
<evidence type="ECO:0000256" key="3">
    <source>
        <dbReference type="ARBA" id="ARBA00012438"/>
    </source>
</evidence>
<dbReference type="SUPFAM" id="SSF158472">
    <property type="entry name" value="HAMP domain-like"/>
    <property type="match status" value="1"/>
</dbReference>
<dbReference type="PANTHER" id="PTHR45528">
    <property type="entry name" value="SENSOR HISTIDINE KINASE CPXA"/>
    <property type="match status" value="1"/>
</dbReference>
<dbReference type="SUPFAM" id="SSF47384">
    <property type="entry name" value="Homodimeric domain of signal transducing histidine kinase"/>
    <property type="match status" value="1"/>
</dbReference>
<dbReference type="GO" id="GO:0005886">
    <property type="term" value="C:plasma membrane"/>
    <property type="evidence" value="ECO:0007669"/>
    <property type="project" value="UniProtKB-SubCell"/>
</dbReference>
<evidence type="ECO:0000256" key="9">
    <source>
        <dbReference type="ARBA" id="ARBA00022777"/>
    </source>
</evidence>
<evidence type="ECO:0000256" key="8">
    <source>
        <dbReference type="ARBA" id="ARBA00022741"/>
    </source>
</evidence>
<evidence type="ECO:0000256" key="10">
    <source>
        <dbReference type="ARBA" id="ARBA00022840"/>
    </source>
</evidence>
<proteinExistence type="predicted"/>
<dbReference type="InterPro" id="IPR036890">
    <property type="entry name" value="HATPase_C_sf"/>
</dbReference>
<evidence type="ECO:0000256" key="14">
    <source>
        <dbReference type="SAM" id="Phobius"/>
    </source>
</evidence>
<dbReference type="EC" id="2.7.13.3" evidence="3"/>
<dbReference type="InterPro" id="IPR004358">
    <property type="entry name" value="Sig_transdc_His_kin-like_C"/>
</dbReference>
<reference evidence="17 18" key="1">
    <citation type="submission" date="2018-06" db="EMBL/GenBank/DDBJ databases">
        <title>Noncontiguous genome sequence of Ruminococcaceae bacterium ASD2818.</title>
        <authorList>
            <person name="Chaplin A.V."/>
            <person name="Sokolova S.R."/>
            <person name="Kochetkova T.O."/>
            <person name="Goltsov A.Y."/>
            <person name="Trofimov D.Y."/>
            <person name="Efimov B.A."/>
        </authorList>
    </citation>
    <scope>NUCLEOTIDE SEQUENCE [LARGE SCALE GENOMIC DNA]</scope>
    <source>
        <strain evidence="17 18">ASD2818</strain>
    </source>
</reference>
<dbReference type="Pfam" id="PF00672">
    <property type="entry name" value="HAMP"/>
    <property type="match status" value="1"/>
</dbReference>
<dbReference type="GO" id="GO:0005524">
    <property type="term" value="F:ATP binding"/>
    <property type="evidence" value="ECO:0007669"/>
    <property type="project" value="UniProtKB-KW"/>
</dbReference>
<evidence type="ECO:0000313" key="17">
    <source>
        <dbReference type="EMBL" id="RAQ29861.1"/>
    </source>
</evidence>
<dbReference type="Pfam" id="PF00512">
    <property type="entry name" value="HisKA"/>
    <property type="match status" value="1"/>
</dbReference>
<dbReference type="Proteomes" id="UP000249377">
    <property type="component" value="Unassembled WGS sequence"/>
</dbReference>
<comment type="catalytic activity">
    <reaction evidence="1">
        <text>ATP + protein L-histidine = ADP + protein N-phospho-L-histidine.</text>
        <dbReference type="EC" id="2.7.13.3"/>
    </reaction>
</comment>
<accession>A0A328UFM4</accession>
<evidence type="ECO:0000256" key="6">
    <source>
        <dbReference type="ARBA" id="ARBA00022679"/>
    </source>
</evidence>
<keyword evidence="5" id="KW-0597">Phosphoprotein</keyword>
<dbReference type="Gene3D" id="3.30.565.10">
    <property type="entry name" value="Histidine kinase-like ATPase, C-terminal domain"/>
    <property type="match status" value="1"/>
</dbReference>
<dbReference type="InterPro" id="IPR003661">
    <property type="entry name" value="HisK_dim/P_dom"/>
</dbReference>
<dbReference type="RefSeq" id="WP_112332277.1">
    <property type="nucleotide sequence ID" value="NZ_QLYR01000002.1"/>
</dbReference>
<protein>
    <recommendedName>
        <fullName evidence="3">histidine kinase</fullName>
        <ecNumber evidence="3">2.7.13.3</ecNumber>
    </recommendedName>
</protein>
<keyword evidence="8" id="KW-0547">Nucleotide-binding</keyword>
<dbReference type="CDD" id="cd00075">
    <property type="entry name" value="HATPase"/>
    <property type="match status" value="1"/>
</dbReference>
<keyword evidence="12" id="KW-0902">Two-component regulatory system</keyword>
<evidence type="ECO:0000313" key="18">
    <source>
        <dbReference type="Proteomes" id="UP000249377"/>
    </source>
</evidence>
<dbReference type="SMART" id="SM00304">
    <property type="entry name" value="HAMP"/>
    <property type="match status" value="1"/>
</dbReference>
<sequence>MRKSLFKKYLRITSFTILISFFLLGLVMLTFITTNWQDEKQSLLEKNASSVAKLAATGAQEEADGHYTLPGSDMKVFMNFFAENINSDIFIIDLTGKPVLTALGSGSEDPVATEVNIPQEMIKIAVATGMYSNESTMGGLYKKQHYVVGVPIRYTAADESTVTIGTVFAACGFQEFSLYRANLIQMFLLAAVASFMISFCIVWLFSYNLVRPLRQMAAAAKSFGDGNFSVRLPVTGQDEIGQLALAFNNMASSLAGGENVRRNFIANVSHELKTPMTTIAGFIDGILDGTIPPEKQRHYLQIVSAEVKRLSRLVRTMLDLSRIDSGELHLRPSRFDLVGTILETLISFEKTIEEKRIEVRGLENIDSLFVDGDPDMIHQVVYNLIENAAKFTNEGGYIEVRVQDFDNRTTVAIKNSGAGIPSDEIGMIFDRFYKTDKSRSKDKTGMGLGLYIVKTIIKLHGGEITVSSIENEYCQFEFWLPKVSTVPALGKEPQKLRDGKEKNADKG</sequence>
<dbReference type="GO" id="GO:0000155">
    <property type="term" value="F:phosphorelay sensor kinase activity"/>
    <property type="evidence" value="ECO:0007669"/>
    <property type="project" value="InterPro"/>
</dbReference>